<name>A0A976MF04_THEOR</name>
<evidence type="ECO:0000313" key="3">
    <source>
        <dbReference type="Proteomes" id="UP000244811"/>
    </source>
</evidence>
<dbReference type="AlphaFoldDB" id="A0A976MF04"/>
<feature type="region of interest" description="Disordered" evidence="1">
    <location>
        <begin position="61"/>
        <end position="94"/>
    </location>
</feature>
<sequence>MTVPFRPATTTNEQEKEDSEDDIYENIEKYNPDKFNEEVITSLRGNNEYLETISVQELEGAAAGTDIHGQRSRETEDSTGTEITNEEDHNNRKLTYKVPEKLLKRSKFTQKQEQGYQSDIDIEDSDDEIMAKKRKKKGEAKEWNRIQELMKEKELSVDDYKIGTSTNKTDSNNQFKVV</sequence>
<accession>A0A976MF04</accession>
<feature type="region of interest" description="Disordered" evidence="1">
    <location>
        <begin position="1"/>
        <end position="23"/>
    </location>
</feature>
<gene>
    <name evidence="2" type="ORF">MACK_002561</name>
</gene>
<dbReference type="EMBL" id="CP056072">
    <property type="protein sequence ID" value="UKK02468.2"/>
    <property type="molecule type" value="Genomic_DNA"/>
</dbReference>
<reference evidence="2" key="1">
    <citation type="submission" date="2022-07" db="EMBL/GenBank/DDBJ databases">
        <title>Evaluation of T. orientalis genome assembly methods using nanopore sequencing and analysis of variation between genomes.</title>
        <authorList>
            <person name="Yam J."/>
            <person name="Micallef M.L."/>
            <person name="Liu M."/>
            <person name="Djordjevic S.P."/>
            <person name="Bogema D.R."/>
            <person name="Jenkins C."/>
        </authorList>
    </citation>
    <scope>NUCLEOTIDE SEQUENCE</scope>
    <source>
        <strain evidence="2">Goon Nure</strain>
    </source>
</reference>
<evidence type="ECO:0000256" key="1">
    <source>
        <dbReference type="SAM" id="MobiDB-lite"/>
    </source>
</evidence>
<dbReference type="Proteomes" id="UP000244811">
    <property type="component" value="Chromosome 4"/>
</dbReference>
<proteinExistence type="predicted"/>
<evidence type="ECO:0000313" key="2">
    <source>
        <dbReference type="EMBL" id="UKK02468.2"/>
    </source>
</evidence>
<protein>
    <submittedName>
        <fullName evidence="2">Uncharacterized protein</fullName>
    </submittedName>
</protein>
<organism evidence="2 3">
    <name type="scientific">Theileria orientalis</name>
    <dbReference type="NCBI Taxonomy" id="68886"/>
    <lineage>
        <taxon>Eukaryota</taxon>
        <taxon>Sar</taxon>
        <taxon>Alveolata</taxon>
        <taxon>Apicomplexa</taxon>
        <taxon>Aconoidasida</taxon>
        <taxon>Piroplasmida</taxon>
        <taxon>Theileriidae</taxon>
        <taxon>Theileria</taxon>
    </lineage>
</organism>